<dbReference type="AlphaFoldDB" id="A0A6C0JSN3"/>
<name>A0A6C0JSN3_9ZZZZ</name>
<dbReference type="Gene3D" id="3.30.40.10">
    <property type="entry name" value="Zinc/RING finger domain, C3HC4 (zinc finger)"/>
    <property type="match status" value="1"/>
</dbReference>
<dbReference type="InterPro" id="IPR001841">
    <property type="entry name" value="Znf_RING"/>
</dbReference>
<dbReference type="SUPFAM" id="SSF57850">
    <property type="entry name" value="RING/U-box"/>
    <property type="match status" value="1"/>
</dbReference>
<dbReference type="InterPro" id="IPR013083">
    <property type="entry name" value="Znf_RING/FYVE/PHD"/>
</dbReference>
<feature type="domain" description="RING-type" evidence="1">
    <location>
        <begin position="287"/>
        <end position="326"/>
    </location>
</feature>
<protein>
    <recommendedName>
        <fullName evidence="1">RING-type domain-containing protein</fullName>
    </recommendedName>
</protein>
<dbReference type="Pfam" id="PF13920">
    <property type="entry name" value="zf-C3HC4_3"/>
    <property type="match status" value="1"/>
</dbReference>
<dbReference type="EMBL" id="MN740687">
    <property type="protein sequence ID" value="QHU07826.1"/>
    <property type="molecule type" value="Genomic_DNA"/>
</dbReference>
<dbReference type="PROSITE" id="PS50089">
    <property type="entry name" value="ZF_RING_2"/>
    <property type="match status" value="1"/>
</dbReference>
<organism evidence="2">
    <name type="scientific">viral metagenome</name>
    <dbReference type="NCBI Taxonomy" id="1070528"/>
    <lineage>
        <taxon>unclassified sequences</taxon>
        <taxon>metagenomes</taxon>
        <taxon>organismal metagenomes</taxon>
    </lineage>
</organism>
<evidence type="ECO:0000259" key="1">
    <source>
        <dbReference type="PROSITE" id="PS50089"/>
    </source>
</evidence>
<proteinExistence type="predicted"/>
<reference evidence="2" key="1">
    <citation type="journal article" date="2020" name="Nature">
        <title>Giant virus diversity and host interactions through global metagenomics.</title>
        <authorList>
            <person name="Schulz F."/>
            <person name="Roux S."/>
            <person name="Paez-Espino D."/>
            <person name="Jungbluth S."/>
            <person name="Walsh D.A."/>
            <person name="Denef V.J."/>
            <person name="McMahon K.D."/>
            <person name="Konstantinidis K.T."/>
            <person name="Eloe-Fadrosh E.A."/>
            <person name="Kyrpides N.C."/>
            <person name="Woyke T."/>
        </authorList>
    </citation>
    <scope>NUCLEOTIDE SEQUENCE</scope>
    <source>
        <strain evidence="2">GVMAG-S-1041349-163</strain>
    </source>
</reference>
<sequence length="336" mass="38639">MKIIRSEYNLLVFYEKKKNNVPIALLIIEPKMTNINEIPFVKKPFFLEEVEKNLLIVQEDQVHKMDDVRCIGKLSFLITKFVKKNIIIYFIDEDDTIINNITFMNEDIENLEIKSHTSKGETEILVSKKKTKLFRTLKNETSPSETGYTINLIGLNGNWIITDKYGFDDFDDFDDCSSNIAGISIFDDQPFNTKPKDIPSVSGTNIRCISKPQNKKIYIKNNTAIRNKNASKSYITKIDRGNDVKIESVDVFNDEINESIQNIIKYFLVVNNDIEANGKKIFPEEECVICFEEKGAIDGLFDVCGHNCIHFRCFNKDLIKVCPICRAKITTVSKLK</sequence>
<accession>A0A6C0JSN3</accession>
<evidence type="ECO:0000313" key="2">
    <source>
        <dbReference type="EMBL" id="QHU07826.1"/>
    </source>
</evidence>